<dbReference type="Pfam" id="PF09848">
    <property type="entry name" value="SLFN-g3_helicase"/>
    <property type="match status" value="1"/>
</dbReference>
<dbReference type="Gene3D" id="3.40.50.300">
    <property type="entry name" value="P-loop containing nucleotide triphosphate hydrolases"/>
    <property type="match status" value="1"/>
</dbReference>
<evidence type="ECO:0000313" key="2">
    <source>
        <dbReference type="EMBL" id="BDT77875.1"/>
    </source>
</evidence>
<dbReference type="Proteomes" id="UP001211097">
    <property type="component" value="Chromosome"/>
</dbReference>
<reference evidence="2" key="1">
    <citation type="submission" date="2022-11" db="EMBL/GenBank/DDBJ databases">
        <title>Complete Genome Sequences of three Polynucleobacter sp. Subcluster PnecC Strains KF022, KF023, and KF032 Isolated from a Shallow Eutrophic Lake in Japan.</title>
        <authorList>
            <person name="Ogata Y."/>
            <person name="Watanabe K."/>
            <person name="Takemine S."/>
            <person name="Shindo C."/>
            <person name="Kurokawa R."/>
            <person name="Suda W."/>
        </authorList>
    </citation>
    <scope>NUCLEOTIDE SEQUENCE</scope>
    <source>
        <strain evidence="2">KF023</strain>
    </source>
</reference>
<feature type="domain" description="Schlafen group 3-like DNA/RNA helicase" evidence="1">
    <location>
        <begin position="221"/>
        <end position="615"/>
    </location>
</feature>
<proteinExistence type="predicted"/>
<dbReference type="AlphaFoldDB" id="A0A9C7FB24"/>
<dbReference type="SUPFAM" id="SSF52540">
    <property type="entry name" value="P-loop containing nucleoside triphosphate hydrolases"/>
    <property type="match status" value="1"/>
</dbReference>
<sequence length="644" mass="72614">MTKDDEILGQLTNQHKFRQLEQQQINAWRRQIIELKQVLVSFPKATLLLEFEIPRIGKRVDAILILDGSIVVLEYKVGAKSYDTISIDQVHDYALDLKNFHKASHHLNIIPILVATDAPGKVQKLVIRNDGVASPVFANSNNLLDALNLVSASLPKVDLDPGIWISSTYHPTPTIVEAAQALYKGHKVDEISRSDAGAINLTKTCGHVSKVIDDAKANNKKVICLITGAPGAGKSLAGLNIAIERMRYLENEHAVFLSGNGPLVAVLREALVQDQLAENDLLPKEERTKRKPAEQKAAAFIQNIHHFRDDNLASNAPPVEKVVIFDEAQRAWNKEQASSFMKRKRGQDNFSMSEPDFLLSVMNRHKDWCVVVCLIGGGQEINTGEAGITEWITALKEHYQDWEIHFSDEIFKSDYALSREWLEDQGPLNLHIEPDLNLSVSLRSFRAEKLSAFVGALISGDSNKAREIKQHLTNYPIYLTRKLDRAKDRLKDWARGTERIGLVASSNAIRLKPSGIFVKGEIDPTLWFLKGKSDIRSSHYLEDVATEFDVQGLEIDWVGVCWDANFRIENGKWVTYNFSGSKWQTVHGLEKQKYIANSYRVLLTRGRQGVVIFVPEGDDSDPTRHKDFYDQTYQFLKDCGIEEI</sequence>
<evidence type="ECO:0000259" key="1">
    <source>
        <dbReference type="Pfam" id="PF09848"/>
    </source>
</evidence>
<name>A0A9C7FB24_9BURK</name>
<dbReference type="InterPro" id="IPR027417">
    <property type="entry name" value="P-loop_NTPase"/>
</dbReference>
<dbReference type="EMBL" id="AP026973">
    <property type="protein sequence ID" value="BDT77875.1"/>
    <property type="molecule type" value="Genomic_DNA"/>
</dbReference>
<gene>
    <name evidence="2" type="ORF">PKF023_16780</name>
</gene>
<protein>
    <recommendedName>
        <fullName evidence="1">Schlafen group 3-like DNA/RNA helicase domain-containing protein</fullName>
    </recommendedName>
</protein>
<dbReference type="KEGG" id="pyt:PKF023_16780"/>
<dbReference type="InterPro" id="IPR018647">
    <property type="entry name" value="SLFN_3-like_DNA/RNA_helicase"/>
</dbReference>
<accession>A0A9C7FB24</accession>
<organism evidence="2">
    <name type="scientific">Polynucleobacter yangtzensis</name>
    <dbReference type="NCBI Taxonomy" id="1743159"/>
    <lineage>
        <taxon>Bacteria</taxon>
        <taxon>Pseudomonadati</taxon>
        <taxon>Pseudomonadota</taxon>
        <taxon>Betaproteobacteria</taxon>
        <taxon>Burkholderiales</taxon>
        <taxon>Burkholderiaceae</taxon>
        <taxon>Polynucleobacter</taxon>
    </lineage>
</organism>